<evidence type="ECO:0000256" key="14">
    <source>
        <dbReference type="SAM" id="SignalP"/>
    </source>
</evidence>
<dbReference type="RefSeq" id="WP_386676694.1">
    <property type="nucleotide sequence ID" value="NZ_JBHLTG010000015.1"/>
</dbReference>
<dbReference type="CDD" id="cd01347">
    <property type="entry name" value="ligand_gated_channel"/>
    <property type="match status" value="1"/>
</dbReference>
<evidence type="ECO:0000259" key="15">
    <source>
        <dbReference type="Pfam" id="PF00593"/>
    </source>
</evidence>
<dbReference type="PROSITE" id="PS01156">
    <property type="entry name" value="TONB_DEPENDENT_REC_2"/>
    <property type="match status" value="1"/>
</dbReference>
<comment type="subcellular location">
    <subcellularLocation>
        <location evidence="1 11">Cell outer membrane</location>
        <topology evidence="1 11">Multi-pass membrane protein</topology>
    </subcellularLocation>
</comment>
<dbReference type="Pfam" id="PF00593">
    <property type="entry name" value="TonB_dep_Rec_b-barrel"/>
    <property type="match status" value="1"/>
</dbReference>
<accession>A0ABV6S014</accession>
<feature type="signal peptide" evidence="14">
    <location>
        <begin position="1"/>
        <end position="33"/>
    </location>
</feature>
<evidence type="ECO:0000256" key="1">
    <source>
        <dbReference type="ARBA" id="ARBA00004571"/>
    </source>
</evidence>
<keyword evidence="10 11" id="KW-0998">Cell outer membrane</keyword>
<feature type="short sequence motif" description="TonB C-terminal box" evidence="12">
    <location>
        <begin position="688"/>
        <end position="705"/>
    </location>
</feature>
<proteinExistence type="inferred from homology"/>
<dbReference type="Proteomes" id="UP001589896">
    <property type="component" value="Unassembled WGS sequence"/>
</dbReference>
<dbReference type="Gene3D" id="2.40.170.20">
    <property type="entry name" value="TonB-dependent receptor, beta-barrel domain"/>
    <property type="match status" value="1"/>
</dbReference>
<dbReference type="SUPFAM" id="SSF56935">
    <property type="entry name" value="Porins"/>
    <property type="match status" value="1"/>
</dbReference>
<keyword evidence="4 11" id="KW-1134">Transmembrane beta strand</keyword>
<feature type="domain" description="TonB-dependent receptor plug" evidence="16">
    <location>
        <begin position="55"/>
        <end position="165"/>
    </location>
</feature>
<name>A0ABV6S014_9GAMM</name>
<dbReference type="InterPro" id="IPR010917">
    <property type="entry name" value="TonB_rcpt_CS"/>
</dbReference>
<protein>
    <submittedName>
        <fullName evidence="17">TonB-dependent receptor</fullName>
    </submittedName>
</protein>
<evidence type="ECO:0000256" key="8">
    <source>
        <dbReference type="ARBA" id="ARBA00023136"/>
    </source>
</evidence>
<dbReference type="PANTHER" id="PTHR30069">
    <property type="entry name" value="TONB-DEPENDENT OUTER MEMBRANE RECEPTOR"/>
    <property type="match status" value="1"/>
</dbReference>
<dbReference type="InterPro" id="IPR036942">
    <property type="entry name" value="Beta-barrel_TonB_sf"/>
</dbReference>
<dbReference type="InterPro" id="IPR012910">
    <property type="entry name" value="Plug_dom"/>
</dbReference>
<evidence type="ECO:0000256" key="10">
    <source>
        <dbReference type="ARBA" id="ARBA00023237"/>
    </source>
</evidence>
<comment type="caution">
    <text evidence="17">The sequence shown here is derived from an EMBL/GenBank/DDBJ whole genome shotgun (WGS) entry which is preliminary data.</text>
</comment>
<keyword evidence="18" id="KW-1185">Reference proteome</keyword>
<evidence type="ECO:0000256" key="6">
    <source>
        <dbReference type="ARBA" id="ARBA00022729"/>
    </source>
</evidence>
<evidence type="ECO:0000259" key="16">
    <source>
        <dbReference type="Pfam" id="PF07715"/>
    </source>
</evidence>
<evidence type="ECO:0000256" key="13">
    <source>
        <dbReference type="RuleBase" id="RU003357"/>
    </source>
</evidence>
<evidence type="ECO:0000313" key="18">
    <source>
        <dbReference type="Proteomes" id="UP001589896"/>
    </source>
</evidence>
<evidence type="ECO:0000256" key="5">
    <source>
        <dbReference type="ARBA" id="ARBA00022692"/>
    </source>
</evidence>
<dbReference type="PANTHER" id="PTHR30069:SF29">
    <property type="entry name" value="HEMOGLOBIN AND HEMOGLOBIN-HAPTOGLOBIN-BINDING PROTEIN 1-RELATED"/>
    <property type="match status" value="1"/>
</dbReference>
<keyword evidence="6 14" id="KW-0732">Signal</keyword>
<keyword evidence="8 11" id="KW-0472">Membrane</keyword>
<dbReference type="InterPro" id="IPR000531">
    <property type="entry name" value="Beta-barrel_TonB"/>
</dbReference>
<organism evidence="17 18">
    <name type="scientific">Lysobacter korlensis</name>
    <dbReference type="NCBI Taxonomy" id="553636"/>
    <lineage>
        <taxon>Bacteria</taxon>
        <taxon>Pseudomonadati</taxon>
        <taxon>Pseudomonadota</taxon>
        <taxon>Gammaproteobacteria</taxon>
        <taxon>Lysobacterales</taxon>
        <taxon>Lysobacteraceae</taxon>
        <taxon>Lysobacter</taxon>
    </lineage>
</organism>
<dbReference type="InterPro" id="IPR039426">
    <property type="entry name" value="TonB-dep_rcpt-like"/>
</dbReference>
<feature type="chain" id="PRO_5045769578" evidence="14">
    <location>
        <begin position="34"/>
        <end position="705"/>
    </location>
</feature>
<evidence type="ECO:0000256" key="2">
    <source>
        <dbReference type="ARBA" id="ARBA00008143"/>
    </source>
</evidence>
<gene>
    <name evidence="17" type="ORF">ACFFGH_32430</name>
</gene>
<keyword evidence="7 13" id="KW-0798">TonB box</keyword>
<evidence type="ECO:0000256" key="11">
    <source>
        <dbReference type="PROSITE-ProRule" id="PRU01360"/>
    </source>
</evidence>
<dbReference type="EMBL" id="JBHLTG010000015">
    <property type="protein sequence ID" value="MFC0682563.1"/>
    <property type="molecule type" value="Genomic_DNA"/>
</dbReference>
<dbReference type="PROSITE" id="PS52016">
    <property type="entry name" value="TONB_DEPENDENT_REC_3"/>
    <property type="match status" value="1"/>
</dbReference>
<feature type="domain" description="TonB-dependent receptor-like beta-barrel" evidence="15">
    <location>
        <begin position="265"/>
        <end position="662"/>
    </location>
</feature>
<evidence type="ECO:0000256" key="4">
    <source>
        <dbReference type="ARBA" id="ARBA00022452"/>
    </source>
</evidence>
<dbReference type="InterPro" id="IPR037066">
    <property type="entry name" value="Plug_dom_sf"/>
</dbReference>
<reference evidence="17 18" key="1">
    <citation type="submission" date="2024-09" db="EMBL/GenBank/DDBJ databases">
        <authorList>
            <person name="Sun Q."/>
            <person name="Mori K."/>
        </authorList>
    </citation>
    <scope>NUCLEOTIDE SEQUENCE [LARGE SCALE GENOMIC DNA]</scope>
    <source>
        <strain evidence="17 18">KCTC 23076</strain>
    </source>
</reference>
<evidence type="ECO:0000256" key="12">
    <source>
        <dbReference type="PROSITE-ProRule" id="PRU10144"/>
    </source>
</evidence>
<dbReference type="Gene3D" id="2.170.130.10">
    <property type="entry name" value="TonB-dependent receptor, plug domain"/>
    <property type="match status" value="1"/>
</dbReference>
<dbReference type="Pfam" id="PF07715">
    <property type="entry name" value="Plug"/>
    <property type="match status" value="1"/>
</dbReference>
<evidence type="ECO:0000256" key="7">
    <source>
        <dbReference type="ARBA" id="ARBA00023077"/>
    </source>
</evidence>
<evidence type="ECO:0000256" key="3">
    <source>
        <dbReference type="ARBA" id="ARBA00022448"/>
    </source>
</evidence>
<sequence>MTRQALRHPRRAAGTAAGCASLVVAALSLPAPADELTAETLDAVVVTADRIATPLSASPTAVQVIEGDVLRSLPAGDLAEALASMPGMSFVSLGGSSGRPVPITRGFYGGGENGYLQILVDGIPINRSESGVVVWDAVPLEAIERVEVVRGASSAQYGDAAVGGVINIITRDGDWSLIGAEVGSFGQRSARLSLGDRDSFLSRQYAAYEETDGFRDHSARRALTTGSVSELAEWSGGRAYLRTSSYSAEAKLPGALPADVAVIDPAASDVFYRFDAEDEDRYSGTLDVAWQPAPGQTIQTLVTATYRDAETVRTLPLAPYFADTQRNDLTSREIELVTQWTRDAGGRFKGNWLLGAEVGRTWLDSDYALLLRGPASVYDGTGAAPALTPLVEGEVTRSALALFAQRDWWLTPDVRLLVGVRGDRLVDNSSIDGSPDGADDALSAWSGRTGLSWQYLDTAHAAGSAYAAVSREFRAPTLVQLFDPRPIPTPFGDITLSNPGLEPQVGTGFEVGLNHRMPFGGPGEEGSIAVSLAAYRIELRNEIDLDLAIFRYGNIGRSLHTGVEAGVEARWGASTVFTNYTRQDVENAETGLQVKAIPLDTANIGWRYGRARGLTASAVARYVGGAYLDDANTERLDNVTVVDARVGYRFDDVLLFLEAANLFDERYASTGYTFDYQTLEGGFARQTYLYPAAGRSFRFGLQWFF</sequence>
<evidence type="ECO:0000313" key="17">
    <source>
        <dbReference type="EMBL" id="MFC0682563.1"/>
    </source>
</evidence>
<keyword evidence="3 11" id="KW-0813">Transport</keyword>
<comment type="similarity">
    <text evidence="2">Belongs to the TonB-dependent receptor family. Hemoglobin/haptoglobin binding protein subfamily.</text>
</comment>
<keyword evidence="5 11" id="KW-0812">Transmembrane</keyword>
<keyword evidence="9 17" id="KW-0675">Receptor</keyword>
<evidence type="ECO:0000256" key="9">
    <source>
        <dbReference type="ARBA" id="ARBA00023170"/>
    </source>
</evidence>